<keyword evidence="6 8" id="KW-0472">Membrane</keyword>
<feature type="transmembrane region" description="Helical" evidence="8">
    <location>
        <begin position="119"/>
        <end position="137"/>
    </location>
</feature>
<evidence type="ECO:0000256" key="7">
    <source>
        <dbReference type="ARBA" id="ARBA00038168"/>
    </source>
</evidence>
<dbReference type="FunFam" id="3.10.120.10:FF:000002">
    <property type="entry name" value="Cytochrome b5 type B"/>
    <property type="match status" value="1"/>
</dbReference>
<keyword evidence="2 8" id="KW-0349">Heme</keyword>
<dbReference type="PROSITE" id="PS50255">
    <property type="entry name" value="CYTOCHROME_B5_2"/>
    <property type="match status" value="1"/>
</dbReference>
<evidence type="ECO:0000256" key="8">
    <source>
        <dbReference type="RuleBase" id="RU362121"/>
    </source>
</evidence>
<evidence type="ECO:0000313" key="11">
    <source>
        <dbReference type="EMBL" id="CAD8529963.1"/>
    </source>
</evidence>
<feature type="compositionally biased region" description="Gly residues" evidence="9">
    <location>
        <begin position="105"/>
        <end position="114"/>
    </location>
</feature>
<organism evidence="11">
    <name type="scientific">Calcidiscus leptoporus</name>
    <dbReference type="NCBI Taxonomy" id="127549"/>
    <lineage>
        <taxon>Eukaryota</taxon>
        <taxon>Haptista</taxon>
        <taxon>Haptophyta</taxon>
        <taxon>Prymnesiophyceae</taxon>
        <taxon>Coccolithales</taxon>
        <taxon>Calcidiscaceae</taxon>
        <taxon>Calcidiscus</taxon>
    </lineage>
</organism>
<feature type="domain" description="Cytochrome b5 heme-binding" evidence="10">
    <location>
        <begin position="21"/>
        <end position="97"/>
    </location>
</feature>
<feature type="region of interest" description="Disordered" evidence="9">
    <location>
        <begin position="1"/>
        <end position="22"/>
    </location>
</feature>
<name>A0A7S0ISH2_9EUKA</name>
<accession>A0A7S0ISH2</accession>
<dbReference type="EMBL" id="HBER01010477">
    <property type="protein sequence ID" value="CAD8529963.1"/>
    <property type="molecule type" value="Transcribed_RNA"/>
</dbReference>
<dbReference type="AlphaFoldDB" id="A0A7S0ISH2"/>
<dbReference type="InterPro" id="IPR050668">
    <property type="entry name" value="Cytochrome_b5"/>
</dbReference>
<dbReference type="SUPFAM" id="SSF55856">
    <property type="entry name" value="Cytochrome b5-like heme/steroid binding domain"/>
    <property type="match status" value="1"/>
</dbReference>
<feature type="region of interest" description="Disordered" evidence="9">
    <location>
        <begin position="90"/>
        <end position="114"/>
    </location>
</feature>
<dbReference type="PANTHER" id="PTHR19359">
    <property type="entry name" value="CYTOCHROME B5"/>
    <property type="match status" value="1"/>
</dbReference>
<protein>
    <recommendedName>
        <fullName evidence="10">Cytochrome b5 heme-binding domain-containing protein</fullName>
    </recommendedName>
</protein>
<reference evidence="11" key="1">
    <citation type="submission" date="2021-01" db="EMBL/GenBank/DDBJ databases">
        <authorList>
            <person name="Corre E."/>
            <person name="Pelletier E."/>
            <person name="Niang G."/>
            <person name="Scheremetjew M."/>
            <person name="Finn R."/>
            <person name="Kale V."/>
            <person name="Holt S."/>
            <person name="Cochrane G."/>
            <person name="Meng A."/>
            <person name="Brown T."/>
            <person name="Cohen L."/>
        </authorList>
    </citation>
    <scope>NUCLEOTIDE SEQUENCE</scope>
    <source>
        <strain evidence="11">RCC1130</strain>
    </source>
</reference>
<evidence type="ECO:0000256" key="6">
    <source>
        <dbReference type="ARBA" id="ARBA00023136"/>
    </source>
</evidence>
<dbReference type="PRINTS" id="PR00363">
    <property type="entry name" value="CYTOCHROMEB5"/>
</dbReference>
<dbReference type="PROSITE" id="PS00191">
    <property type="entry name" value="CYTOCHROME_B5_1"/>
    <property type="match status" value="1"/>
</dbReference>
<keyword evidence="8" id="KW-1133">Transmembrane helix</keyword>
<evidence type="ECO:0000256" key="1">
    <source>
        <dbReference type="ARBA" id="ARBA00004370"/>
    </source>
</evidence>
<dbReference type="InterPro" id="IPR018506">
    <property type="entry name" value="Cyt_B5_heme-BS"/>
</dbReference>
<evidence type="ECO:0000256" key="4">
    <source>
        <dbReference type="ARBA" id="ARBA00022723"/>
    </source>
</evidence>
<comment type="similarity">
    <text evidence="7 8">Belongs to the cytochrome b5 family.</text>
</comment>
<dbReference type="GO" id="GO:0046872">
    <property type="term" value="F:metal ion binding"/>
    <property type="evidence" value="ECO:0007669"/>
    <property type="project" value="UniProtKB-UniRule"/>
</dbReference>
<evidence type="ECO:0000259" key="10">
    <source>
        <dbReference type="PROSITE" id="PS50255"/>
    </source>
</evidence>
<gene>
    <name evidence="11" type="ORF">CLEP1334_LOCUS5215</name>
</gene>
<evidence type="ECO:0000256" key="5">
    <source>
        <dbReference type="ARBA" id="ARBA00023004"/>
    </source>
</evidence>
<dbReference type="Pfam" id="PF00173">
    <property type="entry name" value="Cyt-b5"/>
    <property type="match status" value="1"/>
</dbReference>
<sequence length="141" mass="14964">MAENAENDSPPAEPTTDSKGRPFISLADVAKHSEKEDVWMVLHDRVYNVTAYLDEHPGGEEVLMDRAGANATMDFEDVGHSKDARKQLEKFEVGELPPSERGGSDGDAGGGGGGGSSSMLMAVPVLLAAIGAGYYYYATQQ</sequence>
<keyword evidence="4 8" id="KW-0479">Metal-binding</keyword>
<comment type="subcellular location">
    <subcellularLocation>
        <location evidence="1">Membrane</location>
    </subcellularLocation>
</comment>
<evidence type="ECO:0000256" key="9">
    <source>
        <dbReference type="SAM" id="MobiDB-lite"/>
    </source>
</evidence>
<dbReference type="InterPro" id="IPR036400">
    <property type="entry name" value="Cyt_B5-like_heme/steroid_sf"/>
</dbReference>
<evidence type="ECO:0000256" key="3">
    <source>
        <dbReference type="ARBA" id="ARBA00022692"/>
    </source>
</evidence>
<dbReference type="InterPro" id="IPR001199">
    <property type="entry name" value="Cyt_B5-like_heme/steroid-bd"/>
</dbReference>
<keyword evidence="3 8" id="KW-0812">Transmembrane</keyword>
<keyword evidence="5 8" id="KW-0408">Iron</keyword>
<evidence type="ECO:0000256" key="2">
    <source>
        <dbReference type="ARBA" id="ARBA00022617"/>
    </source>
</evidence>
<dbReference type="GO" id="GO:0020037">
    <property type="term" value="F:heme binding"/>
    <property type="evidence" value="ECO:0007669"/>
    <property type="project" value="UniProtKB-UniRule"/>
</dbReference>
<dbReference type="SMART" id="SM01117">
    <property type="entry name" value="Cyt-b5"/>
    <property type="match status" value="1"/>
</dbReference>
<dbReference type="Gene3D" id="3.10.120.10">
    <property type="entry name" value="Cytochrome b5-like heme/steroid binding domain"/>
    <property type="match status" value="1"/>
</dbReference>
<dbReference type="GO" id="GO:0016020">
    <property type="term" value="C:membrane"/>
    <property type="evidence" value="ECO:0007669"/>
    <property type="project" value="UniProtKB-SubCell"/>
</dbReference>
<proteinExistence type="inferred from homology"/>